<gene>
    <name evidence="1" type="ORF">GTO87_05850</name>
</gene>
<proteinExistence type="predicted"/>
<protein>
    <submittedName>
        <fullName evidence="1">Uncharacterized protein</fullName>
    </submittedName>
</protein>
<dbReference type="RefSeq" id="WP_180848459.1">
    <property type="nucleotide sequence ID" value="NZ_CP047418.1"/>
</dbReference>
<evidence type="ECO:0000313" key="2">
    <source>
        <dbReference type="Proteomes" id="UP000510886"/>
    </source>
</evidence>
<dbReference type="AlphaFoldDB" id="A0A7H9ELV8"/>
<name>A0A7H9ELV8_9LACO</name>
<dbReference type="Proteomes" id="UP000510886">
    <property type="component" value="Chromosome"/>
</dbReference>
<organism evidence="1 2">
    <name type="scientific">Ligilactobacillus saerimneri</name>
    <dbReference type="NCBI Taxonomy" id="228229"/>
    <lineage>
        <taxon>Bacteria</taxon>
        <taxon>Bacillati</taxon>
        <taxon>Bacillota</taxon>
        <taxon>Bacilli</taxon>
        <taxon>Lactobacillales</taxon>
        <taxon>Lactobacillaceae</taxon>
        <taxon>Ligilactobacillus</taxon>
    </lineage>
</organism>
<dbReference type="EMBL" id="CP047418">
    <property type="protein sequence ID" value="QLL78165.1"/>
    <property type="molecule type" value="Genomic_DNA"/>
</dbReference>
<evidence type="ECO:0000313" key="1">
    <source>
        <dbReference type="EMBL" id="QLL78165.1"/>
    </source>
</evidence>
<accession>A0A7H9ELV8</accession>
<sequence length="61" mass="7271">MKRGPRERYYYLIAKGTLEELVEEFSEETKRREVEQLDIIYVNGRYVLSAVAKNKKSQETD</sequence>
<reference evidence="1 2" key="1">
    <citation type="submission" date="2020-01" db="EMBL/GenBank/DDBJ databases">
        <title>Complete and circular genome sequences of six lactobacillus isolates from horses.</title>
        <authorList>
            <person name="Hassan H.M."/>
        </authorList>
    </citation>
    <scope>NUCLEOTIDE SEQUENCE [LARGE SCALE GENOMIC DNA]</scope>
    <source>
        <strain evidence="1 2">1A</strain>
    </source>
</reference>
<dbReference type="KEGG" id="lsw:GTO87_05850"/>